<gene>
    <name evidence="2" type="ORF">U9M48_033148</name>
</gene>
<keyword evidence="3" id="KW-1185">Reference proteome</keyword>
<dbReference type="Proteomes" id="UP001341281">
    <property type="component" value="Chromosome 07"/>
</dbReference>
<organism evidence="2 3">
    <name type="scientific">Paspalum notatum var. saurae</name>
    <dbReference type="NCBI Taxonomy" id="547442"/>
    <lineage>
        <taxon>Eukaryota</taxon>
        <taxon>Viridiplantae</taxon>
        <taxon>Streptophyta</taxon>
        <taxon>Embryophyta</taxon>
        <taxon>Tracheophyta</taxon>
        <taxon>Spermatophyta</taxon>
        <taxon>Magnoliopsida</taxon>
        <taxon>Liliopsida</taxon>
        <taxon>Poales</taxon>
        <taxon>Poaceae</taxon>
        <taxon>PACMAD clade</taxon>
        <taxon>Panicoideae</taxon>
        <taxon>Andropogonodae</taxon>
        <taxon>Paspaleae</taxon>
        <taxon>Paspalinae</taxon>
        <taxon>Paspalum</taxon>
    </lineage>
</organism>
<dbReference type="EMBL" id="CP144751">
    <property type="protein sequence ID" value="WVZ86351.1"/>
    <property type="molecule type" value="Genomic_DNA"/>
</dbReference>
<evidence type="ECO:0000313" key="3">
    <source>
        <dbReference type="Proteomes" id="UP001341281"/>
    </source>
</evidence>
<evidence type="ECO:0000256" key="1">
    <source>
        <dbReference type="SAM" id="MobiDB-lite"/>
    </source>
</evidence>
<feature type="region of interest" description="Disordered" evidence="1">
    <location>
        <begin position="66"/>
        <end position="94"/>
    </location>
</feature>
<feature type="compositionally biased region" description="Acidic residues" evidence="1">
    <location>
        <begin position="72"/>
        <end position="83"/>
    </location>
</feature>
<evidence type="ECO:0000313" key="2">
    <source>
        <dbReference type="EMBL" id="WVZ86351.1"/>
    </source>
</evidence>
<accession>A0AAQ3X6A4</accession>
<name>A0AAQ3X6A4_PASNO</name>
<reference evidence="2 3" key="1">
    <citation type="submission" date="2024-02" db="EMBL/GenBank/DDBJ databases">
        <title>High-quality chromosome-scale genome assembly of Pensacola bahiagrass (Paspalum notatum Flugge var. saurae).</title>
        <authorList>
            <person name="Vega J.M."/>
            <person name="Podio M."/>
            <person name="Orjuela J."/>
            <person name="Siena L.A."/>
            <person name="Pessino S.C."/>
            <person name="Combes M.C."/>
            <person name="Mariac C."/>
            <person name="Albertini E."/>
            <person name="Pupilli F."/>
            <person name="Ortiz J.P.A."/>
            <person name="Leblanc O."/>
        </authorList>
    </citation>
    <scope>NUCLEOTIDE SEQUENCE [LARGE SCALE GENOMIC DNA]</scope>
    <source>
        <strain evidence="2">R1</strain>
        <tissue evidence="2">Leaf</tissue>
    </source>
</reference>
<proteinExistence type="predicted"/>
<protein>
    <submittedName>
        <fullName evidence="2">Uncharacterized protein</fullName>
    </submittedName>
</protein>
<dbReference type="AlphaFoldDB" id="A0AAQ3X6A4"/>
<sequence length="240" mass="25815">MDQMMGKNTAQQQITSTSRKIWFHASQSRPAGPVSPITADAMFSITCRGMMIISTFFSRSCTFQEGPAGADEHDDGEEQDALEEAEHKATSQPCAVPVRSTNHWSSAAHASLSALNSSSAPITAWMRSAVRRCLAQTNAHAARNAKCTTEAAAKMPGSGSRPTGRYSLSPERRRLYISVRTSMVTSTPSWQLLNSTVYWSSASTVSEPRPVPSGATSLNRNSRCTYLLVSGQKAPPVASA</sequence>